<evidence type="ECO:0000313" key="7">
    <source>
        <dbReference type="Proteomes" id="UP001642483"/>
    </source>
</evidence>
<evidence type="ECO:0000256" key="1">
    <source>
        <dbReference type="SAM" id="Coils"/>
    </source>
</evidence>
<evidence type="ECO:0000313" key="6">
    <source>
        <dbReference type="EMBL" id="CAK8674301.1"/>
    </source>
</evidence>
<sequence>MLTHALCVLVIICGLARLSKQTDLALVSGSTGTVVTLRCVDLITSSGIFPYDGAFLRRLAYVETSDGTAITATGEGGIWKISAITLGNLMDKSYDASTYYPMILSQFNITWTSVAYNHLDIPLYSALAARLVLAHVELNSTAALPATLPEQYLIWDFYFREEVAPIDESTFISLVNSIISSTLCASVYRDVMFLVDNSAPIASSDFETIKSFLRVVVAQFDISSSKTRIGLVTFTNVQEVDLKLNNGTSLDDVTNSIAAMTQSSITGVQTGFAITQGVALFGSAYGGRGVESGVARVLVVLSSTESMDDVRPAVKQAIKNNVGIIAIGASRAVPQSELAHIAAGSVSRHMFQVTDVASLLTEFTSNVPDAICDEPVLLDAGSSVNFNLNPGESQTFAFKVDASGTNLSLSTTQGTASTYYSTAVKKPSSAIYDFKLNISRPNNDNNYHFVPTSEQLSENNECILYGTIESTSRVGTSFEFDVGEPVAISYAWNVTSQPITSLSGANIAGVVFACLIFICGLVIAIGYYWTERGVILDRVKKQTQFSSDIPLREIIPEPVFIPSEEAIYPLLSTEYETEPDVASKSTTTISSSEKEEENVRLQLRLAVENGDIDAVTTLLEELRKLGLDDVYGDLNRAERLIGLNECKQGLIYAMELRNVKYLERAIFNVKQQNYENELKDELRLAEAMLKELKNSQDLIRELIEAIAAGNREQIKSITLKLRAMNGWDQATIDRMLEVHDYREKLERSMKNRDLELATTTLKVVEEKGFEKDLPVEVSQAKKMTSEFKHLEKLKTEKEEENVRLQLRLAVENGDIDAVTTLLEELRKLGLDDVYGDLNRAERLIGLNECKQGLSYAMELRNVKYLERAIFNIKQQNYENELKDELRLAEEMLKELKSSQDLMRQLIEAMSAGNREQIKSITLKLRAMNGWDQATIDRMLEVHDYREKLERSMKNRDLEPATTTLKVVEEKGFEKDLPVEVSQAKKMTSELEYLEKLKTEKEEENVRLQLRLAVENGDIDAVTTLLEELRKLGLDDEDGDLIRAERLIGLNECKQGLKYAVEQRNVKYLERAIFNIKQQNYENELKDELRLVEAMLKELKNSQDLMRELIEAIAAGNREQIKSITLKLRAMNGCDQATIDRMLEVYNCRERLERSMKNRDLELATTTLKVVEEKGFEKDLPVEVSQAKKMASELEYLEQVRRQVLELKNKDIAEIRSYTKPPAGVHEVISCAYLILGYPAKALEDWINVKVLMGKTGKEGLKAQVTSVDPRKVDTAMARKAKEIVERFDLNHVKGISNGLALFYIFVSEEVRSVVDEVEKLNSGALDAPSPFFYGASRKSKRPSKQAKVKKPSKR</sequence>
<dbReference type="InterPro" id="IPR036465">
    <property type="entry name" value="vWFA_dom_sf"/>
</dbReference>
<feature type="coiled-coil region" evidence="1">
    <location>
        <begin position="983"/>
        <end position="1010"/>
    </location>
</feature>
<evidence type="ECO:0000259" key="5">
    <source>
        <dbReference type="PROSITE" id="PS50234"/>
    </source>
</evidence>
<comment type="caution">
    <text evidence="6">The sequence shown here is derived from an EMBL/GenBank/DDBJ whole genome shotgun (WGS) entry which is preliminary data.</text>
</comment>
<dbReference type="InterPro" id="IPR002035">
    <property type="entry name" value="VWF_A"/>
</dbReference>
<proteinExistence type="predicted"/>
<dbReference type="PANTHER" id="PTHR24020">
    <property type="entry name" value="COLLAGEN ALPHA"/>
    <property type="match status" value="1"/>
</dbReference>
<dbReference type="Pfam" id="PF00092">
    <property type="entry name" value="VWA"/>
    <property type="match status" value="1"/>
</dbReference>
<evidence type="ECO:0000256" key="3">
    <source>
        <dbReference type="SAM" id="Phobius"/>
    </source>
</evidence>
<dbReference type="InterPro" id="IPR050525">
    <property type="entry name" value="ECM_Assembly_Org"/>
</dbReference>
<gene>
    <name evidence="6" type="ORF">CVLEPA_LOCUS4015</name>
</gene>
<feature type="coiled-coil region" evidence="1">
    <location>
        <begin position="671"/>
        <end position="712"/>
    </location>
</feature>
<keyword evidence="4" id="KW-0732">Signal</keyword>
<name>A0ABP0F643_CLALP</name>
<dbReference type="Gene3D" id="1.20.920.20">
    <property type="match status" value="1"/>
</dbReference>
<evidence type="ECO:0000256" key="2">
    <source>
        <dbReference type="SAM" id="MobiDB-lite"/>
    </source>
</evidence>
<dbReference type="Gene3D" id="3.40.50.410">
    <property type="entry name" value="von Willebrand factor, type A domain"/>
    <property type="match status" value="1"/>
</dbReference>
<dbReference type="SMART" id="SM00327">
    <property type="entry name" value="VWA"/>
    <property type="match status" value="1"/>
</dbReference>
<feature type="chain" id="PRO_5045626943" description="VWFA domain-containing protein" evidence="4">
    <location>
        <begin position="22"/>
        <end position="1354"/>
    </location>
</feature>
<dbReference type="Proteomes" id="UP001642483">
    <property type="component" value="Unassembled WGS sequence"/>
</dbReference>
<feature type="region of interest" description="Disordered" evidence="2">
    <location>
        <begin position="1335"/>
        <end position="1354"/>
    </location>
</feature>
<feature type="compositionally biased region" description="Basic residues" evidence="2">
    <location>
        <begin position="1337"/>
        <end position="1354"/>
    </location>
</feature>
<dbReference type="SUPFAM" id="SSF53300">
    <property type="entry name" value="vWA-like"/>
    <property type="match status" value="1"/>
</dbReference>
<keyword evidence="3" id="KW-1133">Transmembrane helix</keyword>
<keyword evidence="3" id="KW-0472">Membrane</keyword>
<feature type="coiled-coil region" evidence="1">
    <location>
        <begin position="780"/>
        <end position="807"/>
    </location>
</feature>
<accession>A0ABP0F643</accession>
<feature type="domain" description="VWFA" evidence="5">
    <location>
        <begin position="190"/>
        <end position="367"/>
    </location>
</feature>
<dbReference type="PROSITE" id="PS50234">
    <property type="entry name" value="VWFA"/>
    <property type="match status" value="1"/>
</dbReference>
<reference evidence="6 7" key="1">
    <citation type="submission" date="2024-02" db="EMBL/GenBank/DDBJ databases">
        <authorList>
            <person name="Daric V."/>
            <person name="Darras S."/>
        </authorList>
    </citation>
    <scope>NUCLEOTIDE SEQUENCE [LARGE SCALE GENOMIC DNA]</scope>
</reference>
<keyword evidence="7" id="KW-1185">Reference proteome</keyword>
<feature type="transmembrane region" description="Helical" evidence="3">
    <location>
        <begin position="507"/>
        <end position="530"/>
    </location>
</feature>
<protein>
    <recommendedName>
        <fullName evidence="5">VWFA domain-containing protein</fullName>
    </recommendedName>
</protein>
<organism evidence="6 7">
    <name type="scientific">Clavelina lepadiformis</name>
    <name type="common">Light-bulb sea squirt</name>
    <name type="synonym">Ascidia lepadiformis</name>
    <dbReference type="NCBI Taxonomy" id="159417"/>
    <lineage>
        <taxon>Eukaryota</taxon>
        <taxon>Metazoa</taxon>
        <taxon>Chordata</taxon>
        <taxon>Tunicata</taxon>
        <taxon>Ascidiacea</taxon>
        <taxon>Aplousobranchia</taxon>
        <taxon>Clavelinidae</taxon>
        <taxon>Clavelina</taxon>
    </lineage>
</organism>
<feature type="coiled-coil region" evidence="1">
    <location>
        <begin position="1077"/>
        <end position="1111"/>
    </location>
</feature>
<dbReference type="EMBL" id="CAWYQH010000013">
    <property type="protein sequence ID" value="CAK8674301.1"/>
    <property type="molecule type" value="Genomic_DNA"/>
</dbReference>
<keyword evidence="1" id="KW-0175">Coiled coil</keyword>
<feature type="signal peptide" evidence="4">
    <location>
        <begin position="1"/>
        <end position="21"/>
    </location>
</feature>
<evidence type="ECO:0000256" key="4">
    <source>
        <dbReference type="SAM" id="SignalP"/>
    </source>
</evidence>
<feature type="coiled-coil region" evidence="1">
    <location>
        <begin position="874"/>
        <end position="908"/>
    </location>
</feature>
<keyword evidence="3" id="KW-0812">Transmembrane</keyword>